<keyword evidence="4" id="KW-1185">Reference proteome</keyword>
<dbReference type="Proteomes" id="UP001596096">
    <property type="component" value="Unassembled WGS sequence"/>
</dbReference>
<feature type="compositionally biased region" description="Basic and acidic residues" evidence="1">
    <location>
        <begin position="148"/>
        <end position="160"/>
    </location>
</feature>
<feature type="compositionally biased region" description="Low complexity" evidence="1">
    <location>
        <begin position="124"/>
        <end position="145"/>
    </location>
</feature>
<feature type="region of interest" description="Disordered" evidence="1">
    <location>
        <begin position="93"/>
        <end position="160"/>
    </location>
</feature>
<evidence type="ECO:0000313" key="4">
    <source>
        <dbReference type="Proteomes" id="UP001596096"/>
    </source>
</evidence>
<comment type="caution">
    <text evidence="3">The sequence shown here is derived from an EMBL/GenBank/DDBJ whole genome shotgun (WGS) entry which is preliminary data.</text>
</comment>
<feature type="transmembrane region" description="Helical" evidence="2">
    <location>
        <begin position="65"/>
        <end position="94"/>
    </location>
</feature>
<gene>
    <name evidence="3" type="ORF">ACFPUY_31140</name>
</gene>
<sequence length="160" mass="17265">MADTQTQPSTAQDKKVTLDLPMMSIQLHKPDMKLPHVPMPHISKQEMGHAVDVAKSILPPPERVAYYGALGALAVFGVVEWPVAAAIGVGTVIAQRARRNGNGKPTSARKPEKPKQNEMETRQKTASKAAEAATAKNKAAAVKNALTRQKEAVERTRPSK</sequence>
<accession>A0ABW1C1V5</accession>
<dbReference type="RefSeq" id="WP_219549806.1">
    <property type="nucleotide sequence ID" value="NZ_JAHKRN010000051.1"/>
</dbReference>
<protein>
    <submittedName>
        <fullName evidence="3">Uncharacterized protein</fullName>
    </submittedName>
</protein>
<evidence type="ECO:0000313" key="3">
    <source>
        <dbReference type="EMBL" id="MFC5819574.1"/>
    </source>
</evidence>
<organism evidence="3 4">
    <name type="scientific">Nonomuraea harbinensis</name>
    <dbReference type="NCBI Taxonomy" id="1286938"/>
    <lineage>
        <taxon>Bacteria</taxon>
        <taxon>Bacillati</taxon>
        <taxon>Actinomycetota</taxon>
        <taxon>Actinomycetes</taxon>
        <taxon>Streptosporangiales</taxon>
        <taxon>Streptosporangiaceae</taxon>
        <taxon>Nonomuraea</taxon>
    </lineage>
</organism>
<keyword evidence="2" id="KW-1133">Transmembrane helix</keyword>
<name>A0ABW1C1V5_9ACTN</name>
<feature type="compositionally biased region" description="Basic and acidic residues" evidence="1">
    <location>
        <begin position="109"/>
        <end position="123"/>
    </location>
</feature>
<evidence type="ECO:0000256" key="1">
    <source>
        <dbReference type="SAM" id="MobiDB-lite"/>
    </source>
</evidence>
<evidence type="ECO:0000256" key="2">
    <source>
        <dbReference type="SAM" id="Phobius"/>
    </source>
</evidence>
<keyword evidence="2" id="KW-0472">Membrane</keyword>
<proteinExistence type="predicted"/>
<keyword evidence="2" id="KW-0812">Transmembrane</keyword>
<reference evidence="4" key="1">
    <citation type="journal article" date="2019" name="Int. J. Syst. Evol. Microbiol.">
        <title>The Global Catalogue of Microorganisms (GCM) 10K type strain sequencing project: providing services to taxonomists for standard genome sequencing and annotation.</title>
        <authorList>
            <consortium name="The Broad Institute Genomics Platform"/>
            <consortium name="The Broad Institute Genome Sequencing Center for Infectious Disease"/>
            <person name="Wu L."/>
            <person name="Ma J."/>
        </authorList>
    </citation>
    <scope>NUCLEOTIDE SEQUENCE [LARGE SCALE GENOMIC DNA]</scope>
    <source>
        <strain evidence="4">CGMCC 4.7106</strain>
    </source>
</reference>
<dbReference type="EMBL" id="JBHSNW010000020">
    <property type="protein sequence ID" value="MFC5819574.1"/>
    <property type="molecule type" value="Genomic_DNA"/>
</dbReference>